<proteinExistence type="predicted"/>
<organism evidence="1 2">
    <name type="scientific">Prevotella intermedia</name>
    <dbReference type="NCBI Taxonomy" id="28131"/>
    <lineage>
        <taxon>Bacteria</taxon>
        <taxon>Pseudomonadati</taxon>
        <taxon>Bacteroidota</taxon>
        <taxon>Bacteroidia</taxon>
        <taxon>Bacteroidales</taxon>
        <taxon>Prevotellaceae</taxon>
        <taxon>Prevotella</taxon>
    </lineage>
</organism>
<sequence length="41" mass="5048">MTVKLYIFLDLSEELPHKTNGKPYTRKNMFCWNKRYFTFGE</sequence>
<protein>
    <submittedName>
        <fullName evidence="1">Uncharacterized protein</fullName>
    </submittedName>
</protein>
<accession>A0AAD1F7W6</accession>
<evidence type="ECO:0000313" key="2">
    <source>
        <dbReference type="Proteomes" id="UP000067008"/>
    </source>
</evidence>
<dbReference type="Proteomes" id="UP000067008">
    <property type="component" value="Chromosome 2"/>
</dbReference>
<gene>
    <name evidence="1" type="ORF">PI172_1623</name>
</gene>
<dbReference type="AlphaFoldDB" id="A0AAD1F7W6"/>
<reference evidence="1 2" key="1">
    <citation type="submission" date="2015-07" db="EMBL/GenBank/DDBJ databases">
        <title>Complete genome sequence of Prevotella intermedia strain 17-2.</title>
        <authorList>
            <person name="Nambu T."/>
        </authorList>
    </citation>
    <scope>NUCLEOTIDE SEQUENCE [LARGE SCALE GENOMIC DNA]</scope>
    <source>
        <strain evidence="1 2">17-2</strain>
    </source>
</reference>
<evidence type="ECO:0000313" key="1">
    <source>
        <dbReference type="EMBL" id="BAR96351.1"/>
    </source>
</evidence>
<name>A0AAD1F7W6_PREIN</name>
<dbReference type="EMBL" id="AP014925">
    <property type="protein sequence ID" value="BAR96351.1"/>
    <property type="molecule type" value="Genomic_DNA"/>
</dbReference>